<feature type="domain" description="DUF7730" evidence="1">
    <location>
        <begin position="2"/>
        <end position="105"/>
    </location>
</feature>
<sequence length="162" mass="19256">MESIRDLEFTFSLPHVPCFTSLPYIVPSSTTENLEYALQSKDITWIESWEVFKGMRGLKRLRVELDVPALWRNVWRKGEVEMLSWVERAEMDIEELVIGVPWDVGGENLEKDLGVERRERFGKKVEEGVLGGERRRWRVERLQRKEGEMDIWQKDWGYLIEV</sequence>
<dbReference type="OrthoDB" id="4757095at2759"/>
<name>A0A2J6PPK5_9HELO</name>
<keyword evidence="3" id="KW-1185">Reference proteome</keyword>
<protein>
    <recommendedName>
        <fullName evidence="1">DUF7730 domain-containing protein</fullName>
    </recommendedName>
</protein>
<evidence type="ECO:0000313" key="3">
    <source>
        <dbReference type="Proteomes" id="UP000235672"/>
    </source>
</evidence>
<dbReference type="AlphaFoldDB" id="A0A2J6PPK5"/>
<accession>A0A2J6PPK5</accession>
<dbReference type="InterPro" id="IPR056632">
    <property type="entry name" value="DUF7730"/>
</dbReference>
<proteinExistence type="predicted"/>
<reference evidence="2 3" key="1">
    <citation type="submission" date="2016-05" db="EMBL/GenBank/DDBJ databases">
        <title>A degradative enzymes factory behind the ericoid mycorrhizal symbiosis.</title>
        <authorList>
            <consortium name="DOE Joint Genome Institute"/>
            <person name="Martino E."/>
            <person name="Morin E."/>
            <person name="Grelet G."/>
            <person name="Kuo A."/>
            <person name="Kohler A."/>
            <person name="Daghino S."/>
            <person name="Barry K."/>
            <person name="Choi C."/>
            <person name="Cichocki N."/>
            <person name="Clum A."/>
            <person name="Copeland A."/>
            <person name="Hainaut M."/>
            <person name="Haridas S."/>
            <person name="Labutti K."/>
            <person name="Lindquist E."/>
            <person name="Lipzen A."/>
            <person name="Khouja H.-R."/>
            <person name="Murat C."/>
            <person name="Ohm R."/>
            <person name="Olson A."/>
            <person name="Spatafora J."/>
            <person name="Veneault-Fourrey C."/>
            <person name="Henrissat B."/>
            <person name="Grigoriev I."/>
            <person name="Martin F."/>
            <person name="Perotto S."/>
        </authorList>
    </citation>
    <scope>NUCLEOTIDE SEQUENCE [LARGE SCALE GENOMIC DNA]</scope>
    <source>
        <strain evidence="2 3">UAMH 7357</strain>
    </source>
</reference>
<gene>
    <name evidence="2" type="ORF">NA56DRAFT_709320</name>
</gene>
<dbReference type="Pfam" id="PF24864">
    <property type="entry name" value="DUF7730"/>
    <property type="match status" value="1"/>
</dbReference>
<evidence type="ECO:0000313" key="2">
    <source>
        <dbReference type="EMBL" id="PMD15939.1"/>
    </source>
</evidence>
<organism evidence="2 3">
    <name type="scientific">Hyaloscypha hepaticicola</name>
    <dbReference type="NCBI Taxonomy" id="2082293"/>
    <lineage>
        <taxon>Eukaryota</taxon>
        <taxon>Fungi</taxon>
        <taxon>Dikarya</taxon>
        <taxon>Ascomycota</taxon>
        <taxon>Pezizomycotina</taxon>
        <taxon>Leotiomycetes</taxon>
        <taxon>Helotiales</taxon>
        <taxon>Hyaloscyphaceae</taxon>
        <taxon>Hyaloscypha</taxon>
    </lineage>
</organism>
<dbReference type="Proteomes" id="UP000235672">
    <property type="component" value="Unassembled WGS sequence"/>
</dbReference>
<evidence type="ECO:0000259" key="1">
    <source>
        <dbReference type="Pfam" id="PF24864"/>
    </source>
</evidence>
<dbReference type="EMBL" id="KZ613509">
    <property type="protein sequence ID" value="PMD15939.1"/>
    <property type="molecule type" value="Genomic_DNA"/>
</dbReference>